<dbReference type="RefSeq" id="WP_321565922.1">
    <property type="nucleotide sequence ID" value="NZ_CP139558.1"/>
</dbReference>
<sequence length="294" mass="34148">MKADSAWAMSQYDMQDTLMTTGTFKDEQLMIPHGKFTFYHFIRPAELPFYSRNTTKKKIVFERGGNFIQETGIYLNGKKNGTWKSYRHGNLEFVNTYKNNILNGRYLNYRSGKILIEGNFVNNKREGNWNYLSYYGDTIKTDIYRKGEFIRSISHLYDKKFRYLTNVKGSKYDIIRYLNSKLSKNKFDSIGKYYASYSFNLTSDGKLISPVVNESADSQIDNAIVSEITLAPNWKPVIQYPTTELFLLTQAPNTDLNAANKGEKKGYIYFDLLINVNEYGKIDISYSERGSIYN</sequence>
<dbReference type="Proteomes" id="UP001324380">
    <property type="component" value="Chromosome"/>
</dbReference>
<name>A0ABZ0TV83_9SPHI</name>
<evidence type="ECO:0008006" key="3">
    <source>
        <dbReference type="Google" id="ProtNLM"/>
    </source>
</evidence>
<dbReference type="EMBL" id="CP139558">
    <property type="protein sequence ID" value="WPU96834.1"/>
    <property type="molecule type" value="Genomic_DNA"/>
</dbReference>
<evidence type="ECO:0000313" key="2">
    <source>
        <dbReference type="Proteomes" id="UP001324380"/>
    </source>
</evidence>
<protein>
    <recommendedName>
        <fullName evidence="3">Toxin-antitoxin system YwqK family antitoxin</fullName>
    </recommendedName>
</protein>
<reference evidence="1 2" key="1">
    <citation type="submission" date="2023-11" db="EMBL/GenBank/DDBJ databases">
        <title>Analysis of the Genomes of Mucilaginibacter gossypii cycad 4 and M. sabulilitoris SNA2: microbes with the potential for plant growth promotion.</title>
        <authorList>
            <person name="Hirsch A.M."/>
            <person name="Humm E."/>
            <person name="Rubbi M."/>
            <person name="Del Vecchio G."/>
            <person name="Ha S.M."/>
            <person name="Pellegrini M."/>
            <person name="Gunsalus R.P."/>
        </authorList>
    </citation>
    <scope>NUCLEOTIDE SEQUENCE [LARGE SCALE GENOMIC DNA]</scope>
    <source>
        <strain evidence="1 2">SNA2</strain>
    </source>
</reference>
<evidence type="ECO:0000313" key="1">
    <source>
        <dbReference type="EMBL" id="WPU96834.1"/>
    </source>
</evidence>
<gene>
    <name evidence="1" type="ORF">SNE25_15025</name>
</gene>
<dbReference type="SUPFAM" id="SSF82185">
    <property type="entry name" value="Histone H3 K4-specific methyltransferase SET7/9 N-terminal domain"/>
    <property type="match status" value="1"/>
</dbReference>
<organism evidence="1 2">
    <name type="scientific">Mucilaginibacter sabulilitoris</name>
    <dbReference type="NCBI Taxonomy" id="1173583"/>
    <lineage>
        <taxon>Bacteria</taxon>
        <taxon>Pseudomonadati</taxon>
        <taxon>Bacteroidota</taxon>
        <taxon>Sphingobacteriia</taxon>
        <taxon>Sphingobacteriales</taxon>
        <taxon>Sphingobacteriaceae</taxon>
        <taxon>Mucilaginibacter</taxon>
    </lineage>
</organism>
<keyword evidence="2" id="KW-1185">Reference proteome</keyword>
<proteinExistence type="predicted"/>
<accession>A0ABZ0TV83</accession>
<dbReference type="Gene3D" id="2.20.110.10">
    <property type="entry name" value="Histone H3 K4-specific methyltransferase SET7/9 N-terminal domain"/>
    <property type="match status" value="1"/>
</dbReference>